<dbReference type="Pfam" id="PF08557">
    <property type="entry name" value="Lipid_DES"/>
    <property type="match status" value="1"/>
</dbReference>
<organism evidence="3">
    <name type="scientific">Tanacetum cinerariifolium</name>
    <name type="common">Dalmatian daisy</name>
    <name type="synonym">Chrysanthemum cinerariifolium</name>
    <dbReference type="NCBI Taxonomy" id="118510"/>
    <lineage>
        <taxon>Eukaryota</taxon>
        <taxon>Viridiplantae</taxon>
        <taxon>Streptophyta</taxon>
        <taxon>Embryophyta</taxon>
        <taxon>Tracheophyta</taxon>
        <taxon>Spermatophyta</taxon>
        <taxon>Magnoliopsida</taxon>
        <taxon>eudicotyledons</taxon>
        <taxon>Gunneridae</taxon>
        <taxon>Pentapetalae</taxon>
        <taxon>asterids</taxon>
        <taxon>campanulids</taxon>
        <taxon>Asterales</taxon>
        <taxon>Asteraceae</taxon>
        <taxon>Asteroideae</taxon>
        <taxon>Anthemideae</taxon>
        <taxon>Anthemidinae</taxon>
        <taxon>Tanacetum</taxon>
    </lineage>
</organism>
<gene>
    <name evidence="3" type="ORF">Tci_930206</name>
</gene>
<feature type="non-terminal residue" evidence="3">
    <location>
        <position position="85"/>
    </location>
</feature>
<proteinExistence type="predicted"/>
<dbReference type="AlphaFoldDB" id="A0A699XF26"/>
<comment type="caution">
    <text evidence="3">The sequence shown here is derived from an EMBL/GenBank/DDBJ whole genome shotgun (WGS) entry which is preliminary data.</text>
</comment>
<dbReference type="InterPro" id="IPR013866">
    <property type="entry name" value="Sphingolipid_d4-desaturase_N"/>
</dbReference>
<feature type="domain" description="Sphingolipid delta4-desaturase N-terminal" evidence="2">
    <location>
        <begin position="48"/>
        <end position="85"/>
    </location>
</feature>
<sequence length="85" mass="9623">SSAILRHPDIFTTKMSSSVTTATMSMPETTARPRQSAGKEQGYTAAKEAQEDFFWTYTEEPHRTRRQAIIKAHPEVLKLCGPEPW</sequence>
<feature type="non-terminal residue" evidence="3">
    <location>
        <position position="1"/>
    </location>
</feature>
<evidence type="ECO:0000313" key="3">
    <source>
        <dbReference type="EMBL" id="GFD58237.1"/>
    </source>
</evidence>
<protein>
    <submittedName>
        <fullName evidence="3">Sphingolipid delta(4)-desaturase DES1-like</fullName>
    </submittedName>
</protein>
<evidence type="ECO:0000256" key="1">
    <source>
        <dbReference type="SAM" id="MobiDB-lite"/>
    </source>
</evidence>
<accession>A0A699XF26</accession>
<dbReference type="SMART" id="SM01269">
    <property type="entry name" value="Lipid_DES"/>
    <property type="match status" value="1"/>
</dbReference>
<reference evidence="3" key="1">
    <citation type="journal article" date="2019" name="Sci. Rep.">
        <title>Draft genome of Tanacetum cinerariifolium, the natural source of mosquito coil.</title>
        <authorList>
            <person name="Yamashiro T."/>
            <person name="Shiraishi A."/>
            <person name="Satake H."/>
            <person name="Nakayama K."/>
        </authorList>
    </citation>
    <scope>NUCLEOTIDE SEQUENCE</scope>
</reference>
<evidence type="ECO:0000259" key="2">
    <source>
        <dbReference type="SMART" id="SM01269"/>
    </source>
</evidence>
<feature type="compositionally biased region" description="Low complexity" evidence="1">
    <location>
        <begin position="16"/>
        <end position="26"/>
    </location>
</feature>
<dbReference type="EMBL" id="BKCJ011850348">
    <property type="protein sequence ID" value="GFD58237.1"/>
    <property type="molecule type" value="Genomic_DNA"/>
</dbReference>
<feature type="region of interest" description="Disordered" evidence="1">
    <location>
        <begin position="16"/>
        <end position="44"/>
    </location>
</feature>
<name>A0A699XF26_TANCI</name>